<reference evidence="2" key="1">
    <citation type="journal article" date="2015" name="Nature">
        <title>Complex archaea that bridge the gap between prokaryotes and eukaryotes.</title>
        <authorList>
            <person name="Spang A."/>
            <person name="Saw J.H."/>
            <person name="Jorgensen S.L."/>
            <person name="Zaremba-Niedzwiedzka K."/>
            <person name="Martijn J."/>
            <person name="Lind A.E."/>
            <person name="van Eijk R."/>
            <person name="Schleper C."/>
            <person name="Guy L."/>
            <person name="Ettema T.J."/>
        </authorList>
    </citation>
    <scope>NUCLEOTIDE SEQUENCE</scope>
</reference>
<protein>
    <submittedName>
        <fullName evidence="2">Uncharacterized protein</fullName>
    </submittedName>
</protein>
<comment type="caution">
    <text evidence="2">The sequence shown here is derived from an EMBL/GenBank/DDBJ whole genome shotgun (WGS) entry which is preliminary data.</text>
</comment>
<accession>A0A0F9B5X1</accession>
<name>A0A0F9B5X1_9ZZZZ</name>
<evidence type="ECO:0000256" key="1">
    <source>
        <dbReference type="SAM" id="MobiDB-lite"/>
    </source>
</evidence>
<gene>
    <name evidence="2" type="ORF">LCGC14_2828650</name>
</gene>
<dbReference type="EMBL" id="LAZR01053811">
    <property type="protein sequence ID" value="KKK79921.1"/>
    <property type="molecule type" value="Genomic_DNA"/>
</dbReference>
<feature type="region of interest" description="Disordered" evidence="1">
    <location>
        <begin position="160"/>
        <end position="191"/>
    </location>
</feature>
<evidence type="ECO:0000313" key="2">
    <source>
        <dbReference type="EMBL" id="KKK79921.1"/>
    </source>
</evidence>
<sequence length="191" mass="21788">MRAHKKRRHCRPPSMYGLRIGTGQLTYSSTSWMFSGTKLFTLAKYPRIAFSSFSLACCSVPARVMQPGRDGQLAVKSPNTPRRIRTHNFTSCLHAAPRRQLPRPLSLPIHCRRSRVRPSRPSTERPLSGRTRQALWRGTNRTTSRKELQSAFLGSLDVTLPKRPSVATDRPEQTARGDERILRHRREGCKD</sequence>
<dbReference type="AlphaFoldDB" id="A0A0F9B5X1"/>
<feature type="non-terminal residue" evidence="2">
    <location>
        <position position="191"/>
    </location>
</feature>
<feature type="compositionally biased region" description="Basic and acidic residues" evidence="1">
    <location>
        <begin position="169"/>
        <end position="181"/>
    </location>
</feature>
<proteinExistence type="predicted"/>
<organism evidence="2">
    <name type="scientific">marine sediment metagenome</name>
    <dbReference type="NCBI Taxonomy" id="412755"/>
    <lineage>
        <taxon>unclassified sequences</taxon>
        <taxon>metagenomes</taxon>
        <taxon>ecological metagenomes</taxon>
    </lineage>
</organism>
<feature type="compositionally biased region" description="Basic residues" evidence="1">
    <location>
        <begin position="182"/>
        <end position="191"/>
    </location>
</feature>